<sequence length="317" mass="33052">MMAPATESPRAILVLGNANLDVIVGHVDNWPERGTESFFPHGDLRIGGSAANTARVLQRLGARSGLVSAHGGDFAGAAIGQAFAGVRDRVASLDGPTGFTVGLLHRPSERTFLSSVGHLDRLDAAFFRRALDGVALEGALVLLSGGFAMPALIEGHRALQDFLRDRGAELAIDPGWPNGNWTDTELRQARAWLAASDHALLNDKEAAAIAGTVDLEAMIGALADALPYGATLIIKRGPKGAIAHRAGRTIEVTAEALDPVDTVGAGDAFNAGYLDALAKGMSLRPCLERAVTVAGHIVSEFPRAASPIDPARQSEPA</sequence>
<evidence type="ECO:0000259" key="3">
    <source>
        <dbReference type="Pfam" id="PF00294"/>
    </source>
</evidence>
<dbReference type="GeneID" id="90766840"/>
<accession>A0A4P6UZG3</accession>
<name>A0A4P6UZG3_9HYPH</name>
<evidence type="ECO:0000256" key="1">
    <source>
        <dbReference type="ARBA" id="ARBA00022679"/>
    </source>
</evidence>
<protein>
    <submittedName>
        <fullName evidence="4">Carbohydrate kinase family protein</fullName>
    </submittedName>
</protein>
<keyword evidence="1" id="KW-0808">Transferase</keyword>
<reference evidence="4 5" key="1">
    <citation type="journal article" date="2017" name="Int. J. Syst. Evol. Microbiol.">
        <title>Roseitalea porphyridii gen. nov., sp. nov., isolated from a red alga, and reclassification of Hoeflea suaedae Chung et al. 2013 as Pseudohoeflea suaedae gen. nov., comb. nov.</title>
        <authorList>
            <person name="Hyeon J.W."/>
            <person name="Jeong S.E."/>
            <person name="Baek K."/>
            <person name="Jeon C.O."/>
        </authorList>
    </citation>
    <scope>NUCLEOTIDE SEQUENCE [LARGE SCALE GENOMIC DNA]</scope>
    <source>
        <strain evidence="4 5">MA7-20</strain>
    </source>
</reference>
<dbReference type="RefSeq" id="WP_131615887.1">
    <property type="nucleotide sequence ID" value="NZ_CP036532.1"/>
</dbReference>
<dbReference type="AlphaFoldDB" id="A0A4P6UZG3"/>
<feature type="domain" description="Carbohydrate kinase PfkB" evidence="3">
    <location>
        <begin position="13"/>
        <end position="300"/>
    </location>
</feature>
<dbReference type="GO" id="GO:0016301">
    <property type="term" value="F:kinase activity"/>
    <property type="evidence" value="ECO:0007669"/>
    <property type="project" value="UniProtKB-KW"/>
</dbReference>
<dbReference type="Proteomes" id="UP000293719">
    <property type="component" value="Chromosome"/>
</dbReference>
<dbReference type="InterPro" id="IPR029056">
    <property type="entry name" value="Ribokinase-like"/>
</dbReference>
<organism evidence="4 5">
    <name type="scientific">Roseitalea porphyridii</name>
    <dbReference type="NCBI Taxonomy" id="1852022"/>
    <lineage>
        <taxon>Bacteria</taxon>
        <taxon>Pseudomonadati</taxon>
        <taxon>Pseudomonadota</taxon>
        <taxon>Alphaproteobacteria</taxon>
        <taxon>Hyphomicrobiales</taxon>
        <taxon>Ahrensiaceae</taxon>
        <taxon>Roseitalea</taxon>
    </lineage>
</organism>
<dbReference type="PROSITE" id="PS00583">
    <property type="entry name" value="PFKB_KINASES_1"/>
    <property type="match status" value="1"/>
</dbReference>
<dbReference type="Gene3D" id="3.40.1190.20">
    <property type="match status" value="1"/>
</dbReference>
<evidence type="ECO:0000313" key="5">
    <source>
        <dbReference type="Proteomes" id="UP000293719"/>
    </source>
</evidence>
<dbReference type="PANTHER" id="PTHR10584:SF166">
    <property type="entry name" value="RIBOKINASE"/>
    <property type="match status" value="1"/>
</dbReference>
<dbReference type="OrthoDB" id="9813569at2"/>
<dbReference type="InterPro" id="IPR011611">
    <property type="entry name" value="PfkB_dom"/>
</dbReference>
<gene>
    <name evidence="4" type="ORF">E0E05_05985</name>
</gene>
<dbReference type="PANTHER" id="PTHR10584">
    <property type="entry name" value="SUGAR KINASE"/>
    <property type="match status" value="1"/>
</dbReference>
<proteinExistence type="predicted"/>
<dbReference type="SUPFAM" id="SSF53613">
    <property type="entry name" value="Ribokinase-like"/>
    <property type="match status" value="1"/>
</dbReference>
<keyword evidence="5" id="KW-1185">Reference proteome</keyword>
<dbReference type="InterPro" id="IPR002173">
    <property type="entry name" value="Carboh/pur_kinase_PfkB_CS"/>
</dbReference>
<dbReference type="KEGG" id="rpod:E0E05_05985"/>
<evidence type="ECO:0000313" key="4">
    <source>
        <dbReference type="EMBL" id="QBK30185.1"/>
    </source>
</evidence>
<dbReference type="PROSITE" id="PS00584">
    <property type="entry name" value="PFKB_KINASES_2"/>
    <property type="match status" value="1"/>
</dbReference>
<dbReference type="EMBL" id="CP036532">
    <property type="protein sequence ID" value="QBK30185.1"/>
    <property type="molecule type" value="Genomic_DNA"/>
</dbReference>
<keyword evidence="2 4" id="KW-0418">Kinase</keyword>
<dbReference type="Pfam" id="PF00294">
    <property type="entry name" value="PfkB"/>
    <property type="match status" value="1"/>
</dbReference>
<evidence type="ECO:0000256" key="2">
    <source>
        <dbReference type="ARBA" id="ARBA00022777"/>
    </source>
</evidence>